<dbReference type="InterPro" id="IPR012337">
    <property type="entry name" value="RNaseH-like_sf"/>
</dbReference>
<feature type="region of interest" description="Disordered" evidence="1">
    <location>
        <begin position="477"/>
        <end position="542"/>
    </location>
</feature>
<reference evidence="3" key="2">
    <citation type="submission" date="2021-08" db="EMBL/GenBank/DDBJ databases">
        <authorList>
            <person name="Eriksson T."/>
        </authorList>
    </citation>
    <scope>NUCLEOTIDE SEQUENCE</scope>
    <source>
        <strain evidence="3">Stoneville</strain>
        <tissue evidence="3">Whole head</tissue>
    </source>
</reference>
<sequence>MLGEQAAKKVAQMPLSSDTIARRIHDIADDIENQLIEQIKKPKHFAVQLDESTDVANEAILLVYVTFQKDNDLKEEFLFSASLRTKTTSSEIFKTVRDYVVDKCGLDFKFCVGICSDGAAAMTGRFFGVITQIKKLAPECKSTHCFIHRENLATKKMSPELNNVLSEVVKIVNYVKANALNSRLFADHKKLLLHAGVRWLSRGKVLSRAFELRNELVEFLQGKKPNWAQLFLDINWVAKLAYLADIFSIFNDLNASMQRRMTYCFAVADKIDAQKRKLEALKSRVLRSSYDMFHNLSAFIDDTGEELNIASLGNIISEHLSNLTERFESYFPKEEDSRKENVWVRKNWTSVFTNNQNTSSQSTEQCFLKIDDCIAADDGHLVEFCVTQELFANIVTEPVSVELEEEKVITYSFIEPNYCDLEEAHTQPLGELLDNFELKESVNLEALTYYIAGYVAPTAKTVAGITALPNQACLPPAAPPTLTTTDPQGDQPCPGGTRPRRDASPAAPTPEGEANPHEETCPPVCPARGDTSGRGARTNPLPGLMAPGRVTLQLSKRSFVWNHFYKDADKPFAICCDCGNRYKTSAALTKFSQHLWYLCDEIAVFDDEVDDQVKMKMVSNLECKSLDDFVSTKSKNLFSRLNIDDSCLQESDSLWKENTAYLNKKSEVTSLKAVNDTAERAVKLMQDFHGLVTAEEEQKQFLLRCVQEHKKLYPDYEQMIPFKGSLNIKQYIKNQPTKWGIKLLALCGGSGLCYDFIIYQGSTTKLTTNHADVFGLASALVTTLAERITEPNYNVLQYLRDKFVYASCTARIDRFANPPFSSDKIMKEKGRGSSEEVVSKDGIVMVKWFDNKVWSNKSQHNAREKTRTSVVASVIESSEFAHNTNSIKFQNTYRSQTNS</sequence>
<accession>A0A8J6HEP2</accession>
<feature type="domain" description="PiggyBac transposable element-derived protein" evidence="2">
    <location>
        <begin position="717"/>
        <end position="857"/>
    </location>
</feature>
<gene>
    <name evidence="3" type="ORF">GEV33_009492</name>
</gene>
<evidence type="ECO:0000256" key="1">
    <source>
        <dbReference type="SAM" id="MobiDB-lite"/>
    </source>
</evidence>
<evidence type="ECO:0000313" key="3">
    <source>
        <dbReference type="EMBL" id="KAH0813300.1"/>
    </source>
</evidence>
<organism evidence="3 4">
    <name type="scientific">Tenebrio molitor</name>
    <name type="common">Yellow mealworm beetle</name>
    <dbReference type="NCBI Taxonomy" id="7067"/>
    <lineage>
        <taxon>Eukaryota</taxon>
        <taxon>Metazoa</taxon>
        <taxon>Ecdysozoa</taxon>
        <taxon>Arthropoda</taxon>
        <taxon>Hexapoda</taxon>
        <taxon>Insecta</taxon>
        <taxon>Pterygota</taxon>
        <taxon>Neoptera</taxon>
        <taxon>Endopterygota</taxon>
        <taxon>Coleoptera</taxon>
        <taxon>Polyphaga</taxon>
        <taxon>Cucujiformia</taxon>
        <taxon>Tenebrionidae</taxon>
        <taxon>Tenebrio</taxon>
    </lineage>
</organism>
<dbReference type="PANTHER" id="PTHR45913:SF19">
    <property type="entry name" value="LOW QUALITY PROTEIN: ZINC FINGER BED DOMAIN-CONTAINING PROTEIN 5-LIKE"/>
    <property type="match status" value="1"/>
</dbReference>
<dbReference type="Pfam" id="PF13843">
    <property type="entry name" value="DDE_Tnp_1_7"/>
    <property type="match status" value="1"/>
</dbReference>
<dbReference type="SUPFAM" id="SSF53098">
    <property type="entry name" value="Ribonuclease H-like"/>
    <property type="match status" value="1"/>
</dbReference>
<name>A0A8J6HEP2_TENMO</name>
<proteinExistence type="predicted"/>
<evidence type="ECO:0000259" key="2">
    <source>
        <dbReference type="Pfam" id="PF13843"/>
    </source>
</evidence>
<dbReference type="Proteomes" id="UP000719412">
    <property type="component" value="Unassembled WGS sequence"/>
</dbReference>
<comment type="caution">
    <text evidence="3">The sequence shown here is derived from an EMBL/GenBank/DDBJ whole genome shotgun (WGS) entry which is preliminary data.</text>
</comment>
<keyword evidence="4" id="KW-1185">Reference proteome</keyword>
<evidence type="ECO:0000313" key="4">
    <source>
        <dbReference type="Proteomes" id="UP000719412"/>
    </source>
</evidence>
<dbReference type="PANTHER" id="PTHR45913">
    <property type="entry name" value="EPM2A-INTERACTING PROTEIN 1"/>
    <property type="match status" value="1"/>
</dbReference>
<dbReference type="AlphaFoldDB" id="A0A8J6HEP2"/>
<protein>
    <recommendedName>
        <fullName evidence="2">PiggyBac transposable element-derived protein domain-containing protein</fullName>
    </recommendedName>
</protein>
<dbReference type="InterPro" id="IPR029526">
    <property type="entry name" value="PGBD"/>
</dbReference>
<dbReference type="EMBL" id="JABDTM020025414">
    <property type="protein sequence ID" value="KAH0813300.1"/>
    <property type="molecule type" value="Genomic_DNA"/>
</dbReference>
<reference evidence="3" key="1">
    <citation type="journal article" date="2020" name="J Insects Food Feed">
        <title>The yellow mealworm (Tenebrio molitor) genome: a resource for the emerging insects as food and feed industry.</title>
        <authorList>
            <person name="Eriksson T."/>
            <person name="Andere A."/>
            <person name="Kelstrup H."/>
            <person name="Emery V."/>
            <person name="Picard C."/>
        </authorList>
    </citation>
    <scope>NUCLEOTIDE SEQUENCE</scope>
    <source>
        <strain evidence="3">Stoneville</strain>
        <tissue evidence="3">Whole head</tissue>
    </source>
</reference>